<dbReference type="Proteomes" id="UP000200980">
    <property type="component" value="Unassembled WGS sequence"/>
</dbReference>
<keyword evidence="1" id="KW-1133">Transmembrane helix</keyword>
<gene>
    <name evidence="2" type="ORF">AL01_03555</name>
</gene>
<protein>
    <recommendedName>
        <fullName evidence="4">Phage holin family protein</fullName>
    </recommendedName>
</protein>
<evidence type="ECO:0000313" key="3">
    <source>
        <dbReference type="Proteomes" id="UP000200980"/>
    </source>
</evidence>
<reference evidence="2 3" key="1">
    <citation type="journal article" date="2016" name="PLoS ONE">
        <title>Whole-Genome Sequence Analysis of Bombella intestini LMG 28161T, a Novel Acetic Acid Bacterium Isolated from the Crop of a Red-Tailed Bumble Bee, Bombus lapidarius.</title>
        <authorList>
            <person name="Li L."/>
            <person name="Illeghems K."/>
            <person name="Van Kerrebroeck S."/>
            <person name="Borremans W."/>
            <person name="Cleenwerck I."/>
            <person name="Smagghe G."/>
            <person name="De Vuyst L."/>
            <person name="Vandamme P."/>
        </authorList>
    </citation>
    <scope>NUCLEOTIDE SEQUENCE [LARGE SCALE GENOMIC DNA]</scope>
    <source>
        <strain evidence="2 3">R-52487</strain>
    </source>
</reference>
<keyword evidence="1" id="KW-0472">Membrane</keyword>
<dbReference type="OrthoDB" id="7275975at2"/>
<feature type="transmembrane region" description="Helical" evidence="1">
    <location>
        <begin position="61"/>
        <end position="86"/>
    </location>
</feature>
<evidence type="ECO:0000256" key="1">
    <source>
        <dbReference type="SAM" id="Phobius"/>
    </source>
</evidence>
<proteinExistence type="predicted"/>
<evidence type="ECO:0008006" key="4">
    <source>
        <dbReference type="Google" id="ProtNLM"/>
    </source>
</evidence>
<sequence length="147" mass="16310">MNGLLELGQAVLAAQGKIFKECAKRHGIRLCFLVVALVFLAFAAVTLHWVFWAFFRQVCHLGLLLSATCVLGLDILFAVIFLLLALRAGHTGTAEERARMERDRKLHELKQNFALTSLLGLASGPVGRNLGGYAWRFAKGAFTRRKK</sequence>
<organism evidence="2 3">
    <name type="scientific">Bombella intestini</name>
    <dbReference type="NCBI Taxonomy" id="1539051"/>
    <lineage>
        <taxon>Bacteria</taxon>
        <taxon>Pseudomonadati</taxon>
        <taxon>Pseudomonadota</taxon>
        <taxon>Alphaproteobacteria</taxon>
        <taxon>Acetobacterales</taxon>
        <taxon>Acetobacteraceae</taxon>
        <taxon>Bombella</taxon>
    </lineage>
</organism>
<evidence type="ECO:0000313" key="2">
    <source>
        <dbReference type="EMBL" id="OOL18834.1"/>
    </source>
</evidence>
<dbReference type="RefSeq" id="WP_077396016.1">
    <property type="nucleotide sequence ID" value="NZ_JATM01000002.1"/>
</dbReference>
<keyword evidence="3" id="KW-1185">Reference proteome</keyword>
<feature type="transmembrane region" description="Helical" evidence="1">
    <location>
        <begin position="30"/>
        <end position="55"/>
    </location>
</feature>
<keyword evidence="1" id="KW-0812">Transmembrane</keyword>
<comment type="caution">
    <text evidence="2">The sequence shown here is derived from an EMBL/GenBank/DDBJ whole genome shotgun (WGS) entry which is preliminary data.</text>
</comment>
<dbReference type="EMBL" id="JATM01000002">
    <property type="protein sequence ID" value="OOL18834.1"/>
    <property type="molecule type" value="Genomic_DNA"/>
</dbReference>
<dbReference type="AlphaFoldDB" id="A0A1S8GQ41"/>
<accession>A0A1S8GQ41</accession>
<name>A0A1S8GQ41_9PROT</name>